<proteinExistence type="predicted"/>
<dbReference type="EMBL" id="JBHFFA010000002">
    <property type="protein sequence ID" value="KAL2641656.1"/>
    <property type="molecule type" value="Genomic_DNA"/>
</dbReference>
<evidence type="ECO:0000313" key="1">
    <source>
        <dbReference type="EMBL" id="KAL2641656.1"/>
    </source>
</evidence>
<keyword evidence="2" id="KW-1185">Reference proteome</keyword>
<organism evidence="1 2">
    <name type="scientific">Riccia fluitans</name>
    <dbReference type="NCBI Taxonomy" id="41844"/>
    <lineage>
        <taxon>Eukaryota</taxon>
        <taxon>Viridiplantae</taxon>
        <taxon>Streptophyta</taxon>
        <taxon>Embryophyta</taxon>
        <taxon>Marchantiophyta</taxon>
        <taxon>Marchantiopsida</taxon>
        <taxon>Marchantiidae</taxon>
        <taxon>Marchantiales</taxon>
        <taxon>Ricciaceae</taxon>
        <taxon>Riccia</taxon>
    </lineage>
</organism>
<dbReference type="AlphaFoldDB" id="A0ABD1Z1Z5"/>
<name>A0ABD1Z1Z5_9MARC</name>
<comment type="caution">
    <text evidence="1">The sequence shown here is derived from an EMBL/GenBank/DDBJ whole genome shotgun (WGS) entry which is preliminary data.</text>
</comment>
<protein>
    <submittedName>
        <fullName evidence="1">Uncharacterized protein</fullName>
    </submittedName>
</protein>
<dbReference type="Proteomes" id="UP001605036">
    <property type="component" value="Unassembled WGS sequence"/>
</dbReference>
<sequence length="112" mass="12891">MPKCSSLVILDLRFSWSLGKHDRNHSWNTIQGPQQPLQEAHVVVKSSQVLSRILFRWLESKLASELEWKGNAAYYLNPGIPLRRGICHAHRGVETWEQSEQLPSSSEKSNKR</sequence>
<evidence type="ECO:0000313" key="2">
    <source>
        <dbReference type="Proteomes" id="UP001605036"/>
    </source>
</evidence>
<accession>A0ABD1Z1Z5</accession>
<gene>
    <name evidence="1" type="ORF">R1flu_009243</name>
</gene>
<reference evidence="1 2" key="1">
    <citation type="submission" date="2024-09" db="EMBL/GenBank/DDBJ databases">
        <title>Chromosome-scale assembly of Riccia fluitans.</title>
        <authorList>
            <person name="Paukszto L."/>
            <person name="Sawicki J."/>
            <person name="Karawczyk K."/>
            <person name="Piernik-Szablinska J."/>
            <person name="Szczecinska M."/>
            <person name="Mazdziarz M."/>
        </authorList>
    </citation>
    <scope>NUCLEOTIDE SEQUENCE [LARGE SCALE GENOMIC DNA]</scope>
    <source>
        <strain evidence="1">Rf_01</strain>
        <tissue evidence="1">Aerial parts of the thallus</tissue>
    </source>
</reference>